<evidence type="ECO:0000313" key="1">
    <source>
        <dbReference type="EMBL" id="CCO49773.1"/>
    </source>
</evidence>
<accession>A0AAV2VYS0</accession>
<dbReference type="RefSeq" id="WP_022613799.1">
    <property type="nucleotide sequence ID" value="NZ_LK391965.1"/>
</dbReference>
<comment type="caution">
    <text evidence="1">The sequence shown here is derived from an EMBL/GenBank/DDBJ whole genome shotgun (WGS) entry which is preliminary data.</text>
</comment>
<dbReference type="Proteomes" id="UP000018211">
    <property type="component" value="Unassembled WGS sequence"/>
</dbReference>
<protein>
    <recommendedName>
        <fullName evidence="3">Fe2OG dioxygenase domain-containing protein</fullName>
    </recommendedName>
</protein>
<dbReference type="AlphaFoldDB" id="A0AAV2VYS0"/>
<evidence type="ECO:0008006" key="3">
    <source>
        <dbReference type="Google" id="ProtNLM"/>
    </source>
</evidence>
<proteinExistence type="predicted"/>
<name>A0AAV2VYS0_9VIBR</name>
<evidence type="ECO:0000313" key="2">
    <source>
        <dbReference type="Proteomes" id="UP000018211"/>
    </source>
</evidence>
<organism evidence="1 2">
    <name type="scientific">Vibrio nigripulchritudo SOn1</name>
    <dbReference type="NCBI Taxonomy" id="1238450"/>
    <lineage>
        <taxon>Bacteria</taxon>
        <taxon>Pseudomonadati</taxon>
        <taxon>Pseudomonadota</taxon>
        <taxon>Gammaproteobacteria</taxon>
        <taxon>Vibrionales</taxon>
        <taxon>Vibrionaceae</taxon>
        <taxon>Vibrio</taxon>
    </lineage>
</organism>
<reference evidence="1 2" key="1">
    <citation type="journal article" date="2013" name="ISME J.">
        <title>Comparative genomics of pathogenic lineages of Vibrio nigripulchritudo identifies virulence-associated traits.</title>
        <authorList>
            <person name="Goudenege D."/>
            <person name="Labreuche Y."/>
            <person name="Krin E."/>
            <person name="Ansquer D."/>
            <person name="Mangenot S."/>
            <person name="Calteau A."/>
            <person name="Medigue C."/>
            <person name="Mazel D."/>
            <person name="Polz M.F."/>
            <person name="Le Roux F."/>
        </authorList>
    </citation>
    <scope>NUCLEOTIDE SEQUENCE [LARGE SCALE GENOMIC DNA]</scope>
    <source>
        <strain evidence="1 2">SOn1</strain>
    </source>
</reference>
<gene>
    <name evidence="1" type="ORF">VIBNISOn1_90015</name>
</gene>
<dbReference type="EMBL" id="CAOF01000186">
    <property type="protein sequence ID" value="CCO49773.1"/>
    <property type="molecule type" value="Genomic_DNA"/>
</dbReference>
<sequence>MDLNQKLIDFEKSLSPGELANFKLLLGISAGGLSPNIYDKETTPEFDFVAKYISETQPYSYKKDKTGIAWVGRPEFMTDELLKSLTDESKVKRTTAIDYTDHYLGCGGVIADKLSISNELVDFIKIHVGDIKPTGIASYIYYDKEGQGISPHIDTDVFSLNVLIMLEHIVVNDTPSNLVMFPYEAEPIKVKLTPGDMIIMFSGSTAHGRELLANGEKVSILTLGFHPLG</sequence>